<comment type="caution">
    <text evidence="2">The sequence shown here is derived from an EMBL/GenBank/DDBJ whole genome shotgun (WGS) entry which is preliminary data.</text>
</comment>
<gene>
    <name evidence="2" type="ORF">Tco_0821152</name>
</gene>
<reference evidence="2" key="2">
    <citation type="submission" date="2022-01" db="EMBL/GenBank/DDBJ databases">
        <authorList>
            <person name="Yamashiro T."/>
            <person name="Shiraishi A."/>
            <person name="Satake H."/>
            <person name="Nakayama K."/>
        </authorList>
    </citation>
    <scope>NUCLEOTIDE SEQUENCE</scope>
</reference>
<proteinExistence type="predicted"/>
<evidence type="ECO:0000256" key="1">
    <source>
        <dbReference type="SAM" id="MobiDB-lite"/>
    </source>
</evidence>
<name>A0ABQ5AFK0_9ASTR</name>
<protein>
    <submittedName>
        <fullName evidence="2">Uncharacterized protein</fullName>
    </submittedName>
</protein>
<organism evidence="2 3">
    <name type="scientific">Tanacetum coccineum</name>
    <dbReference type="NCBI Taxonomy" id="301880"/>
    <lineage>
        <taxon>Eukaryota</taxon>
        <taxon>Viridiplantae</taxon>
        <taxon>Streptophyta</taxon>
        <taxon>Embryophyta</taxon>
        <taxon>Tracheophyta</taxon>
        <taxon>Spermatophyta</taxon>
        <taxon>Magnoliopsida</taxon>
        <taxon>eudicotyledons</taxon>
        <taxon>Gunneridae</taxon>
        <taxon>Pentapetalae</taxon>
        <taxon>asterids</taxon>
        <taxon>campanulids</taxon>
        <taxon>Asterales</taxon>
        <taxon>Asteraceae</taxon>
        <taxon>Asteroideae</taxon>
        <taxon>Anthemideae</taxon>
        <taxon>Anthemidinae</taxon>
        <taxon>Tanacetum</taxon>
    </lineage>
</organism>
<accession>A0ABQ5AFK0</accession>
<dbReference type="EMBL" id="BQNB010012160">
    <property type="protein sequence ID" value="GJS99982.1"/>
    <property type="molecule type" value="Genomic_DNA"/>
</dbReference>
<keyword evidence="3" id="KW-1185">Reference proteome</keyword>
<dbReference type="Proteomes" id="UP001151760">
    <property type="component" value="Unassembled WGS sequence"/>
</dbReference>
<reference evidence="2" key="1">
    <citation type="journal article" date="2022" name="Int. J. Mol. Sci.">
        <title>Draft Genome of Tanacetum Coccineum: Genomic Comparison of Closely Related Tanacetum-Family Plants.</title>
        <authorList>
            <person name="Yamashiro T."/>
            <person name="Shiraishi A."/>
            <person name="Nakayama K."/>
            <person name="Satake H."/>
        </authorList>
    </citation>
    <scope>NUCLEOTIDE SEQUENCE</scope>
</reference>
<evidence type="ECO:0000313" key="2">
    <source>
        <dbReference type="EMBL" id="GJS99982.1"/>
    </source>
</evidence>
<evidence type="ECO:0000313" key="3">
    <source>
        <dbReference type="Proteomes" id="UP001151760"/>
    </source>
</evidence>
<feature type="region of interest" description="Disordered" evidence="1">
    <location>
        <begin position="55"/>
        <end position="87"/>
    </location>
</feature>
<sequence>MPKYSTTPFDQAALDEFDQKDKLFKMISESKSYNKHPAHKALYDALTLSLSVDEDDIDKQLEDPPTQMKRHQDDQDQDPQADAEKRGKERMLICRLLRKVKLKASHQRVLNPHLEHLQLRKLWIMMNTYKDGAVDDAEIEQDADMAAYNTPDLEWHKEPNDALEQSWFNDMVNTEKGSVTFDDIMDSVVDFTKFTKNCLQNDKIMKVDLEGPAFKLLKGNYKKYIELEYNFKQCYLALTDQIDWINPQGGKIPYDLSKPLPLQGPLGRTTILVDFFFNKDLEYLKNEST</sequence>